<dbReference type="PATRIC" id="fig|267850.7.peg.2481"/>
<evidence type="ECO:0000256" key="6">
    <source>
        <dbReference type="SAM" id="Phobius"/>
    </source>
</evidence>
<dbReference type="OrthoDB" id="8162550at2"/>
<feature type="transmembrane region" description="Helical" evidence="6">
    <location>
        <begin position="168"/>
        <end position="185"/>
    </location>
</feature>
<feature type="transmembrane region" description="Helical" evidence="6">
    <location>
        <begin position="143"/>
        <end position="162"/>
    </location>
</feature>
<keyword evidence="4 6" id="KW-1133">Transmembrane helix</keyword>
<keyword evidence="9" id="KW-1185">Reference proteome</keyword>
<sequence>MYTDTNIRQEPAYRHIASGMEFHLGMLAALLTVCIWSGWLVAMRYSGGSVLTTFDLAMMRYALPAVLLFPFVWRSRHALLETRKRYLIGIILGAGLPFFYLSAEGLKHAPVVHAGLLIPGTFPVFVTLIAMLFYREPPNRRRLCGLLMILLGVLALMMPSLLQNNTDILKGDLLLLGASFCWAVFTVSMRVAGLPPLAAAGLLCLGSSLILLLQGFSQGFNSGILLASDHELLLQLVMQVLGAGLLAGFCYGYAINRLGAENTSAIGSLTPVVAGIAALPLLGESLSNAAILGMLCIGLGVLIASGIRPRQPTH</sequence>
<dbReference type="Gene3D" id="1.10.3730.20">
    <property type="match status" value="1"/>
</dbReference>
<protein>
    <submittedName>
        <fullName evidence="8">Permease of the drug/metabolite transporter (DMT) superfamily</fullName>
    </submittedName>
</protein>
<dbReference type="Proteomes" id="UP000027318">
    <property type="component" value="Unassembled WGS sequence"/>
</dbReference>
<comment type="similarity">
    <text evidence="2">Belongs to the EamA transporter family.</text>
</comment>
<keyword evidence="3 6" id="KW-0812">Transmembrane</keyword>
<feature type="transmembrane region" description="Helical" evidence="6">
    <location>
        <begin position="197"/>
        <end position="216"/>
    </location>
</feature>
<evidence type="ECO:0000313" key="9">
    <source>
        <dbReference type="Proteomes" id="UP000027318"/>
    </source>
</evidence>
<comment type="caution">
    <text evidence="8">The sequence shown here is derived from an EMBL/GenBank/DDBJ whole genome shotgun (WGS) entry which is preliminary data.</text>
</comment>
<keyword evidence="5 6" id="KW-0472">Membrane</keyword>
<dbReference type="STRING" id="267850.ADINL_2513"/>
<accession>A0A063Y115</accession>
<evidence type="ECO:0000256" key="5">
    <source>
        <dbReference type="ARBA" id="ARBA00023136"/>
    </source>
</evidence>
<reference evidence="8 9" key="1">
    <citation type="journal article" date="2005" name="Int. J. Syst. Evol. Microbiol.">
        <title>Nitrincola lacisaponensis gen. nov., sp. nov., a novel alkaliphilic bacterium isolated from an alkaline, saline lake.</title>
        <authorList>
            <person name="Dimitriu P.A."/>
            <person name="Shukla S.K."/>
            <person name="Conradt J."/>
            <person name="Marquez M.C."/>
            <person name="Ventosa A."/>
            <person name="Maglia A."/>
            <person name="Peyton B.M."/>
            <person name="Pinkart H.C."/>
            <person name="Mormile M.R."/>
        </authorList>
    </citation>
    <scope>NUCLEOTIDE SEQUENCE [LARGE SCALE GENOMIC DNA]</scope>
    <source>
        <strain evidence="8 9">4CA</strain>
    </source>
</reference>
<feature type="transmembrane region" description="Helical" evidence="6">
    <location>
        <begin position="115"/>
        <end position="134"/>
    </location>
</feature>
<feature type="transmembrane region" description="Helical" evidence="6">
    <location>
        <begin position="54"/>
        <end position="73"/>
    </location>
</feature>
<proteinExistence type="inferred from homology"/>
<dbReference type="SUPFAM" id="SSF103481">
    <property type="entry name" value="Multidrug resistance efflux transporter EmrE"/>
    <property type="match status" value="2"/>
</dbReference>
<organism evidence="8 9">
    <name type="scientific">Nitrincola lacisaponensis</name>
    <dbReference type="NCBI Taxonomy" id="267850"/>
    <lineage>
        <taxon>Bacteria</taxon>
        <taxon>Pseudomonadati</taxon>
        <taxon>Pseudomonadota</taxon>
        <taxon>Gammaproteobacteria</taxon>
        <taxon>Oceanospirillales</taxon>
        <taxon>Oceanospirillaceae</taxon>
        <taxon>Nitrincola</taxon>
    </lineage>
</organism>
<name>A0A063Y115_9GAMM</name>
<dbReference type="InterPro" id="IPR037185">
    <property type="entry name" value="EmrE-like"/>
</dbReference>
<comment type="subcellular location">
    <subcellularLocation>
        <location evidence="1">Membrane</location>
        <topology evidence="1">Multi-pass membrane protein</topology>
    </subcellularLocation>
</comment>
<dbReference type="PANTHER" id="PTHR32322">
    <property type="entry name" value="INNER MEMBRANE TRANSPORTER"/>
    <property type="match status" value="1"/>
</dbReference>
<evidence type="ECO:0000259" key="7">
    <source>
        <dbReference type="Pfam" id="PF00892"/>
    </source>
</evidence>
<evidence type="ECO:0000256" key="4">
    <source>
        <dbReference type="ARBA" id="ARBA00022989"/>
    </source>
</evidence>
<dbReference type="AlphaFoldDB" id="A0A063Y115"/>
<feature type="transmembrane region" description="Helical" evidence="6">
    <location>
        <begin position="21"/>
        <end position="42"/>
    </location>
</feature>
<feature type="transmembrane region" description="Helical" evidence="6">
    <location>
        <begin position="289"/>
        <end position="307"/>
    </location>
</feature>
<dbReference type="EMBL" id="JMSZ01000032">
    <property type="protein sequence ID" value="KDE39384.1"/>
    <property type="molecule type" value="Genomic_DNA"/>
</dbReference>
<evidence type="ECO:0000256" key="2">
    <source>
        <dbReference type="ARBA" id="ARBA00007362"/>
    </source>
</evidence>
<dbReference type="Pfam" id="PF00892">
    <property type="entry name" value="EamA"/>
    <property type="match status" value="2"/>
</dbReference>
<feature type="domain" description="EamA" evidence="7">
    <location>
        <begin position="24"/>
        <end position="157"/>
    </location>
</feature>
<dbReference type="InterPro" id="IPR000620">
    <property type="entry name" value="EamA_dom"/>
</dbReference>
<evidence type="ECO:0000256" key="1">
    <source>
        <dbReference type="ARBA" id="ARBA00004141"/>
    </source>
</evidence>
<dbReference type="RefSeq" id="WP_051632791.1">
    <property type="nucleotide sequence ID" value="NZ_JMSZ01000032.1"/>
</dbReference>
<feature type="domain" description="EamA" evidence="7">
    <location>
        <begin position="170"/>
        <end position="305"/>
    </location>
</feature>
<feature type="transmembrane region" description="Helical" evidence="6">
    <location>
        <begin position="266"/>
        <end position="283"/>
    </location>
</feature>
<feature type="transmembrane region" description="Helical" evidence="6">
    <location>
        <begin position="85"/>
        <end position="103"/>
    </location>
</feature>
<dbReference type="GO" id="GO:0016020">
    <property type="term" value="C:membrane"/>
    <property type="evidence" value="ECO:0007669"/>
    <property type="project" value="UniProtKB-SubCell"/>
</dbReference>
<evidence type="ECO:0000313" key="8">
    <source>
        <dbReference type="EMBL" id="KDE39384.1"/>
    </source>
</evidence>
<evidence type="ECO:0000256" key="3">
    <source>
        <dbReference type="ARBA" id="ARBA00022692"/>
    </source>
</evidence>
<feature type="transmembrane region" description="Helical" evidence="6">
    <location>
        <begin position="236"/>
        <end position="254"/>
    </location>
</feature>
<dbReference type="InterPro" id="IPR050638">
    <property type="entry name" value="AA-Vitamin_Transporters"/>
</dbReference>
<dbReference type="PANTHER" id="PTHR32322:SF2">
    <property type="entry name" value="EAMA DOMAIN-CONTAINING PROTEIN"/>
    <property type="match status" value="1"/>
</dbReference>
<gene>
    <name evidence="8" type="ORF">ADINL_2513</name>
</gene>